<keyword evidence="2" id="KW-1185">Reference proteome</keyword>
<sequence>MEIFRTEDADDGTLDYIRGTEDNRSRDEVRTRLYEVGSRPGWFSREAMQLLDATFQYWERNPHNQSQPLWLVDHLRRRIGFVNKRGDLAYDHNGHADPEHMPGGFYFGLVGVVRRPYLKYRTFEYLKSQLDRNLEAEEEVRRVYDLALLPMTVCWSVRDARRPEEMFVLSNNEFRTQLLHNVLQYEPVMQLTEQLEGILQNLPLAAGKIVAFASNGNLASSTGHEQEHSPMQVWHRQFESYQMVVIRAIRTVLARRQPDRNIPCFVQDRSYRASESFSHPLQPIQYVEDPRGFLEINDHTTVVVVTA</sequence>
<comment type="caution">
    <text evidence="1">The sequence shown here is derived from an EMBL/GenBank/DDBJ whole genome shotgun (WGS) entry which is preliminary data.</text>
</comment>
<name>A0AAN7C4E6_9PEZI</name>
<reference evidence="1" key="2">
    <citation type="submission" date="2023-05" db="EMBL/GenBank/DDBJ databases">
        <authorList>
            <consortium name="Lawrence Berkeley National Laboratory"/>
            <person name="Steindorff A."/>
            <person name="Hensen N."/>
            <person name="Bonometti L."/>
            <person name="Westerberg I."/>
            <person name="Brannstrom I.O."/>
            <person name="Guillou S."/>
            <person name="Cros-Aarteil S."/>
            <person name="Calhoun S."/>
            <person name="Haridas S."/>
            <person name="Kuo A."/>
            <person name="Mondo S."/>
            <person name="Pangilinan J."/>
            <person name="Riley R."/>
            <person name="Labutti K."/>
            <person name="Andreopoulos B."/>
            <person name="Lipzen A."/>
            <person name="Chen C."/>
            <person name="Yanf M."/>
            <person name="Daum C."/>
            <person name="Ng V."/>
            <person name="Clum A."/>
            <person name="Ohm R."/>
            <person name="Martin F."/>
            <person name="Silar P."/>
            <person name="Natvig D."/>
            <person name="Lalanne C."/>
            <person name="Gautier V."/>
            <person name="Ament-Velasquez S.L."/>
            <person name="Kruys A."/>
            <person name="Hutchinson M.I."/>
            <person name="Powell A.J."/>
            <person name="Barry K."/>
            <person name="Miller A.N."/>
            <person name="Grigoriev I.V."/>
            <person name="Debuchy R."/>
            <person name="Gladieux P."/>
            <person name="Thoren M.H."/>
            <person name="Johannesson H."/>
        </authorList>
    </citation>
    <scope>NUCLEOTIDE SEQUENCE</scope>
    <source>
        <strain evidence="1">CBS 532.94</strain>
    </source>
</reference>
<gene>
    <name evidence="1" type="ORF">C8A03DRAFT_36955</name>
</gene>
<proteinExistence type="predicted"/>
<accession>A0AAN7C4E6</accession>
<organism evidence="1 2">
    <name type="scientific">Achaetomium macrosporum</name>
    <dbReference type="NCBI Taxonomy" id="79813"/>
    <lineage>
        <taxon>Eukaryota</taxon>
        <taxon>Fungi</taxon>
        <taxon>Dikarya</taxon>
        <taxon>Ascomycota</taxon>
        <taxon>Pezizomycotina</taxon>
        <taxon>Sordariomycetes</taxon>
        <taxon>Sordariomycetidae</taxon>
        <taxon>Sordariales</taxon>
        <taxon>Chaetomiaceae</taxon>
        <taxon>Achaetomium</taxon>
    </lineage>
</organism>
<protein>
    <submittedName>
        <fullName evidence="1">Uncharacterized protein</fullName>
    </submittedName>
</protein>
<dbReference type="AlphaFoldDB" id="A0AAN7C4E6"/>
<reference evidence="1" key="1">
    <citation type="journal article" date="2023" name="Mol. Phylogenet. Evol.">
        <title>Genome-scale phylogeny and comparative genomics of the fungal order Sordariales.</title>
        <authorList>
            <person name="Hensen N."/>
            <person name="Bonometti L."/>
            <person name="Westerberg I."/>
            <person name="Brannstrom I.O."/>
            <person name="Guillou S."/>
            <person name="Cros-Aarteil S."/>
            <person name="Calhoun S."/>
            <person name="Haridas S."/>
            <person name="Kuo A."/>
            <person name="Mondo S."/>
            <person name="Pangilinan J."/>
            <person name="Riley R."/>
            <person name="LaButti K."/>
            <person name="Andreopoulos B."/>
            <person name="Lipzen A."/>
            <person name="Chen C."/>
            <person name="Yan M."/>
            <person name="Daum C."/>
            <person name="Ng V."/>
            <person name="Clum A."/>
            <person name="Steindorff A."/>
            <person name="Ohm R.A."/>
            <person name="Martin F."/>
            <person name="Silar P."/>
            <person name="Natvig D.O."/>
            <person name="Lalanne C."/>
            <person name="Gautier V."/>
            <person name="Ament-Velasquez S.L."/>
            <person name="Kruys A."/>
            <person name="Hutchinson M.I."/>
            <person name="Powell A.J."/>
            <person name="Barry K."/>
            <person name="Miller A.N."/>
            <person name="Grigoriev I.V."/>
            <person name="Debuchy R."/>
            <person name="Gladieux P."/>
            <person name="Hiltunen Thoren M."/>
            <person name="Johannesson H."/>
        </authorList>
    </citation>
    <scope>NUCLEOTIDE SEQUENCE</scope>
    <source>
        <strain evidence="1">CBS 532.94</strain>
    </source>
</reference>
<dbReference type="EMBL" id="MU860288">
    <property type="protein sequence ID" value="KAK4235198.1"/>
    <property type="molecule type" value="Genomic_DNA"/>
</dbReference>
<evidence type="ECO:0000313" key="2">
    <source>
        <dbReference type="Proteomes" id="UP001303760"/>
    </source>
</evidence>
<evidence type="ECO:0000313" key="1">
    <source>
        <dbReference type="EMBL" id="KAK4235198.1"/>
    </source>
</evidence>
<dbReference type="Proteomes" id="UP001303760">
    <property type="component" value="Unassembled WGS sequence"/>
</dbReference>